<dbReference type="AlphaFoldDB" id="A0A4Y8DD57"/>
<protein>
    <recommendedName>
        <fullName evidence="1">SET domain-containing protein</fullName>
    </recommendedName>
</protein>
<keyword evidence="3" id="KW-1185">Reference proteome</keyword>
<dbReference type="OrthoDB" id="265717at2759"/>
<evidence type="ECO:0000313" key="2">
    <source>
        <dbReference type="EMBL" id="TEY81554.1"/>
    </source>
</evidence>
<feature type="domain" description="SET" evidence="1">
    <location>
        <begin position="119"/>
        <end position="239"/>
    </location>
</feature>
<dbReference type="PANTHER" id="PTHR47332:SF4">
    <property type="entry name" value="SET DOMAIN-CONTAINING PROTEIN 5"/>
    <property type="match status" value="1"/>
</dbReference>
<sequence length="260" mass="29184">MGVDTGFDIVPRLSKGIVDRQKWGRFIDFIKDSKVSGSIVEETKVGNYINAVTRIAQELFSSRIRRWHEGADQFGVCNWTEVHESTRSYEQLQPDELETLSSISRLLSGTDPIAELGIALFEIKDISGKGKGLVACFSIPQCTRIICEKPLLKAEAMPRDELERFLATKLKAMSKESQRQFLSLHNSLSAKKPFSGIFRTNALPCMPNAHNSWNGDKEHETIHAIRSIEREAGITISYDRGGTASERQAFLKESFGYGRV</sequence>
<dbReference type="PANTHER" id="PTHR47332">
    <property type="entry name" value="SET DOMAIN-CONTAINING PROTEIN 5"/>
    <property type="match status" value="1"/>
</dbReference>
<gene>
    <name evidence="2" type="ORF">BOTCAL_0033g00350</name>
</gene>
<dbReference type="InterPro" id="IPR001214">
    <property type="entry name" value="SET_dom"/>
</dbReference>
<dbReference type="Pfam" id="PF00856">
    <property type="entry name" value="SET"/>
    <property type="match status" value="1"/>
</dbReference>
<name>A0A4Y8DD57_9HELO</name>
<evidence type="ECO:0000259" key="1">
    <source>
        <dbReference type="PROSITE" id="PS50280"/>
    </source>
</evidence>
<dbReference type="InterPro" id="IPR046341">
    <property type="entry name" value="SET_dom_sf"/>
</dbReference>
<proteinExistence type="predicted"/>
<accession>A0A4Y8DD57</accession>
<dbReference type="InterPro" id="IPR053185">
    <property type="entry name" value="SET_domain_protein"/>
</dbReference>
<reference evidence="2 3" key="1">
    <citation type="submission" date="2017-11" db="EMBL/GenBank/DDBJ databases">
        <title>Comparative genomics of Botrytis spp.</title>
        <authorList>
            <person name="Valero-Jimenez C.A."/>
            <person name="Tapia P."/>
            <person name="Veloso J."/>
            <person name="Silva-Moreno E."/>
            <person name="Staats M."/>
            <person name="Valdes J.H."/>
            <person name="Van Kan J.A.L."/>
        </authorList>
    </citation>
    <scope>NUCLEOTIDE SEQUENCE [LARGE SCALE GENOMIC DNA]</scope>
    <source>
        <strain evidence="2 3">MUCL2830</strain>
    </source>
</reference>
<dbReference type="EMBL" id="PHWZ01000033">
    <property type="protein sequence ID" value="TEY81554.1"/>
    <property type="molecule type" value="Genomic_DNA"/>
</dbReference>
<dbReference type="Proteomes" id="UP000297299">
    <property type="component" value="Unassembled WGS sequence"/>
</dbReference>
<dbReference type="Gene3D" id="2.170.270.10">
    <property type="entry name" value="SET domain"/>
    <property type="match status" value="1"/>
</dbReference>
<comment type="caution">
    <text evidence="2">The sequence shown here is derived from an EMBL/GenBank/DDBJ whole genome shotgun (WGS) entry which is preliminary data.</text>
</comment>
<dbReference type="SUPFAM" id="SSF82199">
    <property type="entry name" value="SET domain"/>
    <property type="match status" value="1"/>
</dbReference>
<dbReference type="PROSITE" id="PS50280">
    <property type="entry name" value="SET"/>
    <property type="match status" value="1"/>
</dbReference>
<organism evidence="2 3">
    <name type="scientific">Botryotinia calthae</name>
    <dbReference type="NCBI Taxonomy" id="38488"/>
    <lineage>
        <taxon>Eukaryota</taxon>
        <taxon>Fungi</taxon>
        <taxon>Dikarya</taxon>
        <taxon>Ascomycota</taxon>
        <taxon>Pezizomycotina</taxon>
        <taxon>Leotiomycetes</taxon>
        <taxon>Helotiales</taxon>
        <taxon>Sclerotiniaceae</taxon>
        <taxon>Botryotinia</taxon>
    </lineage>
</organism>
<evidence type="ECO:0000313" key="3">
    <source>
        <dbReference type="Proteomes" id="UP000297299"/>
    </source>
</evidence>
<dbReference type="STRING" id="38488.A0A4Y8DD57"/>